<dbReference type="PANTHER" id="PTHR31672">
    <property type="entry name" value="BNACNNG10540D PROTEIN"/>
    <property type="match status" value="1"/>
</dbReference>
<keyword evidence="3" id="KW-1185">Reference proteome</keyword>
<dbReference type="PANTHER" id="PTHR31672:SF2">
    <property type="entry name" value="F-BOX DOMAIN-CONTAINING PROTEIN"/>
    <property type="match status" value="1"/>
</dbReference>
<proteinExistence type="predicted"/>
<protein>
    <recommendedName>
        <fullName evidence="1">F-box domain-containing protein</fullName>
    </recommendedName>
</protein>
<sequence>MITAAAAAAAAQHLPDDLLRDILLRLPPRSATSCLAVCKGWRSLVSDPSFRRAHAERPAGVAEADHTFCLRQDGDWTFQQRLREVVLFDSFRSRWCRGDVRKAPPLDLTLIPSPYAPAATMVLGSWDGVLCVERGAPPLRRLRWRLFGWPDDGSGRRGYVLWHPFAMACATVSPPPGRGVIIGAYAHPATMRFHLLHAAGEAACLVDPGLYVATAFRLRRVGDGAWREVPLPQLEDADARLKMHGARSIRLHGNLHWLVQRGSGSAGKLQVLVFERARERFRLMDAPPRRRGEEEDMARSRICVLSSGKLCAVAVARATSTMEMWVLDDYHHCSDDARISGWRLMERVSLVMWDGDGRRDLSRTFTSETQVEAVHGEVEGEEVIVRNGGEVDAYSLRRGAWLRVRGISSSGGPVLDVALLAHRDSVVHHDVSFGEASRPLRYPDDIHGQRLFV</sequence>
<dbReference type="SMART" id="SM00256">
    <property type="entry name" value="FBOX"/>
    <property type="match status" value="1"/>
</dbReference>
<gene>
    <name evidence="2" type="ORF">OsI_11818</name>
</gene>
<dbReference type="PROSITE" id="PS50181">
    <property type="entry name" value="FBOX"/>
    <property type="match status" value="1"/>
</dbReference>
<dbReference type="STRING" id="39946.A2XHD4"/>
<dbReference type="SUPFAM" id="SSF81383">
    <property type="entry name" value="F-box domain"/>
    <property type="match status" value="1"/>
</dbReference>
<dbReference type="InterPro" id="IPR050796">
    <property type="entry name" value="SCF_F-box_component"/>
</dbReference>
<name>A2XHD4_ORYSI</name>
<dbReference type="HOGENOM" id="CLU_038874_0_0_1"/>
<dbReference type="OMA" id="RWRLFGW"/>
<dbReference type="Gene3D" id="1.20.1280.50">
    <property type="match status" value="1"/>
</dbReference>
<evidence type="ECO:0000259" key="1">
    <source>
        <dbReference type="PROSITE" id="PS50181"/>
    </source>
</evidence>
<organism evidence="2 3">
    <name type="scientific">Oryza sativa subsp. indica</name>
    <name type="common">Rice</name>
    <dbReference type="NCBI Taxonomy" id="39946"/>
    <lineage>
        <taxon>Eukaryota</taxon>
        <taxon>Viridiplantae</taxon>
        <taxon>Streptophyta</taxon>
        <taxon>Embryophyta</taxon>
        <taxon>Tracheophyta</taxon>
        <taxon>Spermatophyta</taxon>
        <taxon>Magnoliopsida</taxon>
        <taxon>Liliopsida</taxon>
        <taxon>Poales</taxon>
        <taxon>Poaceae</taxon>
        <taxon>BOP clade</taxon>
        <taxon>Oryzoideae</taxon>
        <taxon>Oryzeae</taxon>
        <taxon>Oryzinae</taxon>
        <taxon>Oryza</taxon>
        <taxon>Oryza sativa</taxon>
    </lineage>
</organism>
<dbReference type="Proteomes" id="UP000007015">
    <property type="component" value="Chromosome 3"/>
</dbReference>
<dbReference type="Gramene" id="BGIOSGA010631-TA">
    <property type="protein sequence ID" value="BGIOSGA010631-PA"/>
    <property type="gene ID" value="BGIOSGA010631"/>
</dbReference>
<accession>A2XHD4</accession>
<dbReference type="InterPro" id="IPR001810">
    <property type="entry name" value="F-box_dom"/>
</dbReference>
<evidence type="ECO:0000313" key="3">
    <source>
        <dbReference type="Proteomes" id="UP000007015"/>
    </source>
</evidence>
<dbReference type="InterPro" id="IPR036047">
    <property type="entry name" value="F-box-like_dom_sf"/>
</dbReference>
<evidence type="ECO:0000313" key="2">
    <source>
        <dbReference type="EMBL" id="EAY90244.1"/>
    </source>
</evidence>
<dbReference type="Pfam" id="PF00646">
    <property type="entry name" value="F-box"/>
    <property type="match status" value="1"/>
</dbReference>
<dbReference type="EMBL" id="CM000128">
    <property type="protein sequence ID" value="EAY90244.1"/>
    <property type="molecule type" value="Genomic_DNA"/>
</dbReference>
<feature type="domain" description="F-box" evidence="1">
    <location>
        <begin position="8"/>
        <end position="53"/>
    </location>
</feature>
<dbReference type="AlphaFoldDB" id="A2XHD4"/>
<reference evidence="2 3" key="1">
    <citation type="journal article" date="2005" name="PLoS Biol.">
        <title>The genomes of Oryza sativa: a history of duplications.</title>
        <authorList>
            <person name="Yu J."/>
            <person name="Wang J."/>
            <person name="Lin W."/>
            <person name="Li S."/>
            <person name="Li H."/>
            <person name="Zhou J."/>
            <person name="Ni P."/>
            <person name="Dong W."/>
            <person name="Hu S."/>
            <person name="Zeng C."/>
            <person name="Zhang J."/>
            <person name="Zhang Y."/>
            <person name="Li R."/>
            <person name="Xu Z."/>
            <person name="Li S."/>
            <person name="Li X."/>
            <person name="Zheng H."/>
            <person name="Cong L."/>
            <person name="Lin L."/>
            <person name="Yin J."/>
            <person name="Geng J."/>
            <person name="Li G."/>
            <person name="Shi J."/>
            <person name="Liu J."/>
            <person name="Lv H."/>
            <person name="Li J."/>
            <person name="Wang J."/>
            <person name="Deng Y."/>
            <person name="Ran L."/>
            <person name="Shi X."/>
            <person name="Wang X."/>
            <person name="Wu Q."/>
            <person name="Li C."/>
            <person name="Ren X."/>
            <person name="Wang J."/>
            <person name="Wang X."/>
            <person name="Li D."/>
            <person name="Liu D."/>
            <person name="Zhang X."/>
            <person name="Ji Z."/>
            <person name="Zhao W."/>
            <person name="Sun Y."/>
            <person name="Zhang Z."/>
            <person name="Bao J."/>
            <person name="Han Y."/>
            <person name="Dong L."/>
            <person name="Ji J."/>
            <person name="Chen P."/>
            <person name="Wu S."/>
            <person name="Liu J."/>
            <person name="Xiao Y."/>
            <person name="Bu D."/>
            <person name="Tan J."/>
            <person name="Yang L."/>
            <person name="Ye C."/>
            <person name="Zhang J."/>
            <person name="Xu J."/>
            <person name="Zhou Y."/>
            <person name="Yu Y."/>
            <person name="Zhang B."/>
            <person name="Zhuang S."/>
            <person name="Wei H."/>
            <person name="Liu B."/>
            <person name="Lei M."/>
            <person name="Yu H."/>
            <person name="Li Y."/>
            <person name="Xu H."/>
            <person name="Wei S."/>
            <person name="He X."/>
            <person name="Fang L."/>
            <person name="Zhang Z."/>
            <person name="Zhang Y."/>
            <person name="Huang X."/>
            <person name="Su Z."/>
            <person name="Tong W."/>
            <person name="Li J."/>
            <person name="Tong Z."/>
            <person name="Li S."/>
            <person name="Ye J."/>
            <person name="Wang L."/>
            <person name="Fang L."/>
            <person name="Lei T."/>
            <person name="Chen C."/>
            <person name="Chen H."/>
            <person name="Xu Z."/>
            <person name="Li H."/>
            <person name="Huang H."/>
            <person name="Zhang F."/>
            <person name="Xu H."/>
            <person name="Li N."/>
            <person name="Zhao C."/>
            <person name="Li S."/>
            <person name="Dong L."/>
            <person name="Huang Y."/>
            <person name="Li L."/>
            <person name="Xi Y."/>
            <person name="Qi Q."/>
            <person name="Li W."/>
            <person name="Zhang B."/>
            <person name="Hu W."/>
            <person name="Zhang Y."/>
            <person name="Tian X."/>
            <person name="Jiao Y."/>
            <person name="Liang X."/>
            <person name="Jin J."/>
            <person name="Gao L."/>
            <person name="Zheng W."/>
            <person name="Hao B."/>
            <person name="Liu S."/>
            <person name="Wang W."/>
            <person name="Yuan L."/>
            <person name="Cao M."/>
            <person name="McDermott J."/>
            <person name="Samudrala R."/>
            <person name="Wang J."/>
            <person name="Wong G.K."/>
            <person name="Yang H."/>
        </authorList>
    </citation>
    <scope>NUCLEOTIDE SEQUENCE [LARGE SCALE GENOMIC DNA]</scope>
    <source>
        <strain evidence="3">cv. 93-11</strain>
    </source>
</reference>